<evidence type="ECO:0000256" key="2">
    <source>
        <dbReference type="ARBA" id="ARBA00022649"/>
    </source>
</evidence>
<accession>A0A840WRK1</accession>
<sequence>MFVCQPLSQEHELESFSCGKEELDTWLRRSALHARANNTAATFVWCEEGSREVAAYYSFTSMTLEREELPKALARGSMHRVPAVLLARLALATRHQGRGLGPVLLVDSFERALVGNETFAVRFFVVDALDTDAYTFYEKHGFRGIPGSMRLYRKMSDIAKTMA</sequence>
<dbReference type="InterPro" id="IPR016181">
    <property type="entry name" value="Acyl_CoA_acyltransferase"/>
</dbReference>
<keyword evidence="3 7" id="KW-0808">Transferase</keyword>
<keyword evidence="1" id="KW-0678">Repressor</keyword>
<evidence type="ECO:0000256" key="1">
    <source>
        <dbReference type="ARBA" id="ARBA00022491"/>
    </source>
</evidence>
<gene>
    <name evidence="7" type="ORF">HNR07_006788</name>
</gene>
<dbReference type="InterPro" id="IPR000182">
    <property type="entry name" value="GNAT_dom"/>
</dbReference>
<evidence type="ECO:0000256" key="4">
    <source>
        <dbReference type="ARBA" id="ARBA00023315"/>
    </source>
</evidence>
<evidence type="ECO:0000256" key="5">
    <source>
        <dbReference type="ARBA" id="ARBA00049880"/>
    </source>
</evidence>
<keyword evidence="4" id="KW-0012">Acyltransferase</keyword>
<name>A0A840WRK1_9ACTN</name>
<evidence type="ECO:0000313" key="8">
    <source>
        <dbReference type="Proteomes" id="UP000579647"/>
    </source>
</evidence>
<dbReference type="SUPFAM" id="SSF55729">
    <property type="entry name" value="Acyl-CoA N-acyltransferases (Nat)"/>
    <property type="match status" value="1"/>
</dbReference>
<dbReference type="Proteomes" id="UP000579647">
    <property type="component" value="Unassembled WGS sequence"/>
</dbReference>
<keyword evidence="8" id="KW-1185">Reference proteome</keyword>
<evidence type="ECO:0000313" key="7">
    <source>
        <dbReference type="EMBL" id="MBB5495651.1"/>
    </source>
</evidence>
<dbReference type="RefSeq" id="WP_184370850.1">
    <property type="nucleotide sequence ID" value="NZ_BAAAKM010000037.1"/>
</dbReference>
<dbReference type="Pfam" id="PF00583">
    <property type="entry name" value="Acetyltransf_1"/>
    <property type="match status" value="1"/>
</dbReference>
<dbReference type="AlphaFoldDB" id="A0A840WRK1"/>
<dbReference type="GO" id="GO:0016747">
    <property type="term" value="F:acyltransferase activity, transferring groups other than amino-acyl groups"/>
    <property type="evidence" value="ECO:0007669"/>
    <property type="project" value="InterPro"/>
</dbReference>
<organism evidence="7 8">
    <name type="scientific">Nocardiopsis metallicus</name>
    <dbReference type="NCBI Taxonomy" id="179819"/>
    <lineage>
        <taxon>Bacteria</taxon>
        <taxon>Bacillati</taxon>
        <taxon>Actinomycetota</taxon>
        <taxon>Actinomycetes</taxon>
        <taxon>Streptosporangiales</taxon>
        <taxon>Nocardiopsidaceae</taxon>
        <taxon>Nocardiopsis</taxon>
    </lineage>
</organism>
<reference evidence="7 8" key="1">
    <citation type="submission" date="2020-08" db="EMBL/GenBank/DDBJ databases">
        <title>Sequencing the genomes of 1000 actinobacteria strains.</title>
        <authorList>
            <person name="Klenk H.-P."/>
        </authorList>
    </citation>
    <scope>NUCLEOTIDE SEQUENCE [LARGE SCALE GENOMIC DNA]</scope>
    <source>
        <strain evidence="7 8">DSM 44598</strain>
    </source>
</reference>
<evidence type="ECO:0000256" key="3">
    <source>
        <dbReference type="ARBA" id="ARBA00022679"/>
    </source>
</evidence>
<dbReference type="EMBL" id="JACHDO010000001">
    <property type="protein sequence ID" value="MBB5495651.1"/>
    <property type="molecule type" value="Genomic_DNA"/>
</dbReference>
<dbReference type="PANTHER" id="PTHR36449:SF1">
    <property type="entry name" value="ACETYLTRANSFERASE"/>
    <property type="match status" value="1"/>
</dbReference>
<evidence type="ECO:0000259" key="6">
    <source>
        <dbReference type="Pfam" id="PF00583"/>
    </source>
</evidence>
<feature type="domain" description="N-acetyltransferase" evidence="6">
    <location>
        <begin position="24"/>
        <end position="142"/>
    </location>
</feature>
<protein>
    <submittedName>
        <fullName evidence="7">GNAT superfamily N-acetyltransferase</fullName>
    </submittedName>
</protein>
<comment type="catalytic activity">
    <reaction evidence="5">
        <text>glycyl-tRNA(Gly) + acetyl-CoA = N-acetylglycyl-tRNA(Gly) + CoA + H(+)</text>
        <dbReference type="Rhea" id="RHEA:81867"/>
        <dbReference type="Rhea" id="RHEA-COMP:9683"/>
        <dbReference type="Rhea" id="RHEA-COMP:19766"/>
        <dbReference type="ChEBI" id="CHEBI:15378"/>
        <dbReference type="ChEBI" id="CHEBI:57287"/>
        <dbReference type="ChEBI" id="CHEBI:57288"/>
        <dbReference type="ChEBI" id="CHEBI:78522"/>
        <dbReference type="ChEBI" id="CHEBI:232036"/>
    </reaction>
</comment>
<dbReference type="PANTHER" id="PTHR36449">
    <property type="entry name" value="ACETYLTRANSFERASE-RELATED"/>
    <property type="match status" value="1"/>
</dbReference>
<comment type="caution">
    <text evidence="7">The sequence shown here is derived from an EMBL/GenBank/DDBJ whole genome shotgun (WGS) entry which is preliminary data.</text>
</comment>
<dbReference type="Gene3D" id="3.40.630.30">
    <property type="match status" value="1"/>
</dbReference>
<proteinExistence type="predicted"/>
<keyword evidence="2" id="KW-1277">Toxin-antitoxin system</keyword>